<evidence type="ECO:0000259" key="3">
    <source>
        <dbReference type="Pfam" id="PF02036"/>
    </source>
</evidence>
<keyword evidence="1" id="KW-0963">Cytoplasm</keyword>
<feature type="domain" description="SCP2" evidence="3">
    <location>
        <begin position="14"/>
        <end position="110"/>
    </location>
</feature>
<gene>
    <name evidence="1" type="primary">ubiJ</name>
    <name evidence="4" type="ORF">HG263_11760</name>
</gene>
<reference evidence="4 5" key="1">
    <citation type="submission" date="2020-04" db="EMBL/GenBank/DDBJ databases">
        <title>Pseudoalteromonas caenipelagi sp. nov., isolated from a tidal flat.</title>
        <authorList>
            <person name="Park S."/>
            <person name="Yoon J.-H."/>
        </authorList>
    </citation>
    <scope>NUCLEOTIDE SEQUENCE [LARGE SCALE GENOMIC DNA]</scope>
    <source>
        <strain evidence="4 5">JBTF-M23</strain>
    </source>
</reference>
<keyword evidence="2" id="KW-0175">Coiled coil</keyword>
<evidence type="ECO:0000256" key="1">
    <source>
        <dbReference type="HAMAP-Rule" id="MF_02215"/>
    </source>
</evidence>
<keyword evidence="4" id="KW-0830">Ubiquinone</keyword>
<dbReference type="InterPro" id="IPR038989">
    <property type="entry name" value="UbiJ"/>
</dbReference>
<dbReference type="AlphaFoldDB" id="A0A849VCT3"/>
<comment type="function">
    <text evidence="1">Required for ubiquinone (coenzyme Q) biosynthesis. Binds hydrophobic ubiquinone biosynthetic intermediates via its SCP2 domain and is essential for the stability of the Ubi complex. May constitute a docking platform where Ubi enzymes assemble and access their SCP2-bound polyprenyl substrates.</text>
</comment>
<dbReference type="HAMAP" id="MF_02215">
    <property type="entry name" value="UbiJ"/>
    <property type="match status" value="1"/>
</dbReference>
<dbReference type="EMBL" id="JABBPG010000004">
    <property type="protein sequence ID" value="NOU51202.1"/>
    <property type="molecule type" value="Genomic_DNA"/>
</dbReference>
<dbReference type="Proteomes" id="UP000586305">
    <property type="component" value="Unassembled WGS sequence"/>
</dbReference>
<comment type="subcellular location">
    <subcellularLocation>
        <location evidence="1">Cytoplasm</location>
    </subcellularLocation>
</comment>
<organism evidence="4 5">
    <name type="scientific">Pseudoalteromonas caenipelagi</name>
    <dbReference type="NCBI Taxonomy" id="2726988"/>
    <lineage>
        <taxon>Bacteria</taxon>
        <taxon>Pseudomonadati</taxon>
        <taxon>Pseudomonadota</taxon>
        <taxon>Gammaproteobacteria</taxon>
        <taxon>Alteromonadales</taxon>
        <taxon>Pseudoalteromonadaceae</taxon>
        <taxon>Pseudoalteromonas</taxon>
    </lineage>
</organism>
<dbReference type="GO" id="GO:0005737">
    <property type="term" value="C:cytoplasm"/>
    <property type="evidence" value="ECO:0007669"/>
    <property type="project" value="UniProtKB-SubCell"/>
</dbReference>
<evidence type="ECO:0000256" key="2">
    <source>
        <dbReference type="SAM" id="Coils"/>
    </source>
</evidence>
<name>A0A849VCT3_9GAMM</name>
<dbReference type="PANTHER" id="PTHR38693:SF1">
    <property type="entry name" value="UBIQUINONE BIOSYNTHESIS ACCESSORY FACTOR UBIJ"/>
    <property type="match status" value="1"/>
</dbReference>
<keyword evidence="5" id="KW-1185">Reference proteome</keyword>
<dbReference type="InterPro" id="IPR003033">
    <property type="entry name" value="SCP2_sterol-bd_dom"/>
</dbReference>
<comment type="similarity">
    <text evidence="1">Belongs to the UbiJ family.</text>
</comment>
<dbReference type="Pfam" id="PF02036">
    <property type="entry name" value="SCP2"/>
    <property type="match status" value="1"/>
</dbReference>
<dbReference type="PANTHER" id="PTHR38693">
    <property type="entry name" value="UBIQUINONE BIOSYNTHESIS PROTEIN UBIJ"/>
    <property type="match status" value="1"/>
</dbReference>
<evidence type="ECO:0000313" key="4">
    <source>
        <dbReference type="EMBL" id="NOU51202.1"/>
    </source>
</evidence>
<sequence length="200" mass="22707">MLNTLLVAAAERLLNTALELDPSFATSLEKLQHQVLAVEIRDWQQTFALTYTGKSFMLFNNYQEQADCHISASIATLSELKDPSVLTRLIRQEALDLHGNLNVAQAYSQSFSNLDIDWPEQLSRYLGDAGAQQLMQHCQSVKSRSQQLSKVLKSTATELLQDELKVTIHPLEMAQFKAHTRELKQRTAQLEQRINQLLAR</sequence>
<comment type="pathway">
    <text evidence="1">Cofactor biosynthesis; ubiquinone biosynthesis.</text>
</comment>
<dbReference type="RefSeq" id="WP_171626257.1">
    <property type="nucleotide sequence ID" value="NZ_JABBPG010000004.1"/>
</dbReference>
<proteinExistence type="inferred from homology"/>
<accession>A0A849VCT3</accession>
<comment type="caution">
    <text evidence="4">The sequence shown here is derived from an EMBL/GenBank/DDBJ whole genome shotgun (WGS) entry which is preliminary data.</text>
</comment>
<dbReference type="UniPathway" id="UPA00232"/>
<feature type="coiled-coil region" evidence="2">
    <location>
        <begin position="173"/>
        <end position="200"/>
    </location>
</feature>
<dbReference type="GO" id="GO:0006744">
    <property type="term" value="P:ubiquinone biosynthetic process"/>
    <property type="evidence" value="ECO:0007669"/>
    <property type="project" value="UniProtKB-UniRule"/>
</dbReference>
<keyword evidence="1" id="KW-0831">Ubiquinone biosynthesis</keyword>
<protein>
    <recommendedName>
        <fullName evidence="1">Ubiquinone biosynthesis accessory factor UbiJ</fullName>
    </recommendedName>
</protein>
<evidence type="ECO:0000313" key="5">
    <source>
        <dbReference type="Proteomes" id="UP000586305"/>
    </source>
</evidence>